<gene>
    <name evidence="2" type="ORF">SNAT2548_LOCUS5958</name>
</gene>
<protein>
    <submittedName>
        <fullName evidence="2">Uncharacterized protein</fullName>
    </submittedName>
</protein>
<reference evidence="2" key="1">
    <citation type="submission" date="2021-02" db="EMBL/GenBank/DDBJ databases">
        <authorList>
            <person name="Dougan E. K."/>
            <person name="Rhodes N."/>
            <person name="Thang M."/>
            <person name="Chan C."/>
        </authorList>
    </citation>
    <scope>NUCLEOTIDE SEQUENCE</scope>
</reference>
<comment type="caution">
    <text evidence="2">The sequence shown here is derived from an EMBL/GenBank/DDBJ whole genome shotgun (WGS) entry which is preliminary data.</text>
</comment>
<keyword evidence="3" id="KW-1185">Reference proteome</keyword>
<proteinExistence type="predicted"/>
<dbReference type="EMBL" id="CAJNDS010000387">
    <property type="protein sequence ID" value="CAE7200557.1"/>
    <property type="molecule type" value="Genomic_DNA"/>
</dbReference>
<evidence type="ECO:0000313" key="2">
    <source>
        <dbReference type="EMBL" id="CAE7200557.1"/>
    </source>
</evidence>
<accession>A0A812JBG4</accession>
<keyword evidence="1" id="KW-0732">Signal</keyword>
<feature type="chain" id="PRO_5033027914" evidence="1">
    <location>
        <begin position="20"/>
        <end position="967"/>
    </location>
</feature>
<sequence>MKQFLVIVVTSVFSGAAWKIHSSEPTTGERLPLLEANSSASPGTTGESLALIEVNSSDSPRRPLKRSYRIPDEDWKAYTLGDKKAAEAAAKRMQYKAAASQGLINIAAIAGTLAVDCLSDWDKADDCDVDAAGREMTVSAVGTITAALTIAAGPYAPVVGPLLSFGTTFILDRFWPPEEKVDPLQELKEELLETMDIKIDAALLRQSFAEVEVEIAHYERELSWAAKMFPAMKPDVRMPYGLSLESQSARLKDLLFMECLTQHFGTDKCKERIAHGGLVVLIPLMEAHIALLQDLSHFAATNEQSHKERLLNAFNAVGCPNRNVDQVKIDAWKQMDDDNLKANMLSICQSSGQSSGQRALCCGDVDGCPRSCMELRHAPATMKDILMDKQRQALLTYTELWENGKGVYFAEQLGKIKCNTRRRRRRREPEHRRRATECTDAGGQRINFQKNLNRRRRDGSWQGWHPLYTKQADEYDALRRNIESGESFLRARQHITPDVTKLVFVKSVVQPTSTNAYTYFQFEGDFGGTPLSSIPGGGLVFRVTALGRQHKVKVWRTARWCGGSPCGRWEPLETTPEFLWREKDFIELPLWKFPFHAHIPGSLRVSALLKAGATGPVTHTATLDGAAGQASTGQISVTNGDEYPWSFILDRVKRGDNSVQAPGATVVAVEMELASNSEHENLIYETLQAKGVQPDAKYSYTQGNDCGSKATYIHCVGKNPANIHASVKIDYLPPMSWTLRFKMRLHKKEATAAGINFAGANGESSWIILDAKLDNEPWMVTEGSGVFESDGDKVAIGRPPWGKGKWHDYEISMWRQMLVVSCDGKLFYTYPADHYFPVTSVLLRGWRNTMDVYGLTLERLPTSTKVLHTDHQEPKFNGVYFAFNRADLNLEALTDKGYVLNVEQCRSNGTPVRKGKVRVWLGSIHAGKGGDAYGRVEPRDDDLKFEKNDEITTGSCQQLYGHQGLLR</sequence>
<dbReference type="Proteomes" id="UP000604046">
    <property type="component" value="Unassembled WGS sequence"/>
</dbReference>
<organism evidence="2 3">
    <name type="scientific">Symbiodinium natans</name>
    <dbReference type="NCBI Taxonomy" id="878477"/>
    <lineage>
        <taxon>Eukaryota</taxon>
        <taxon>Sar</taxon>
        <taxon>Alveolata</taxon>
        <taxon>Dinophyceae</taxon>
        <taxon>Suessiales</taxon>
        <taxon>Symbiodiniaceae</taxon>
        <taxon>Symbiodinium</taxon>
    </lineage>
</organism>
<name>A0A812JBG4_9DINO</name>
<evidence type="ECO:0000313" key="3">
    <source>
        <dbReference type="Proteomes" id="UP000604046"/>
    </source>
</evidence>
<evidence type="ECO:0000256" key="1">
    <source>
        <dbReference type="SAM" id="SignalP"/>
    </source>
</evidence>
<dbReference type="AlphaFoldDB" id="A0A812JBG4"/>
<feature type="signal peptide" evidence="1">
    <location>
        <begin position="1"/>
        <end position="19"/>
    </location>
</feature>